<dbReference type="Proteomes" id="UP000199060">
    <property type="component" value="Unassembled WGS sequence"/>
</dbReference>
<dbReference type="OrthoDB" id="825622at2"/>
<organism evidence="2 3">
    <name type="scientific">Algoriphagus faecimaris</name>
    <dbReference type="NCBI Taxonomy" id="686796"/>
    <lineage>
        <taxon>Bacteria</taxon>
        <taxon>Pseudomonadati</taxon>
        <taxon>Bacteroidota</taxon>
        <taxon>Cytophagia</taxon>
        <taxon>Cytophagales</taxon>
        <taxon>Cyclobacteriaceae</taxon>
        <taxon>Algoriphagus</taxon>
    </lineage>
</organism>
<keyword evidence="3" id="KW-1185">Reference proteome</keyword>
<feature type="transmembrane region" description="Helical" evidence="1">
    <location>
        <begin position="61"/>
        <end position="77"/>
    </location>
</feature>
<evidence type="ECO:0000313" key="2">
    <source>
        <dbReference type="EMBL" id="SDD30805.1"/>
    </source>
</evidence>
<sequence length="225" mass="25347">MKDPRKIEEILNKPIYFDIDKALKRGWELFKAEPAILVIYTILVVGLSGGVSFLFEDFSTIFSLLVGPALTAGYYLLGNRISRDDNIEFSDSFEGFKFWFPVVVVSLITGLFTIVGLIFLILPGIYLGVAYSFAMPLVIFGGFEFWTAMELSRKLITKIWWRFFLFLLLLLVINLVGALFLLVGLLITIPASYMMVYAAFEDLSGDLLDEDTSGDSPIFTHESES</sequence>
<dbReference type="AlphaFoldDB" id="A0A1G6TR72"/>
<dbReference type="InterPro" id="IPR010380">
    <property type="entry name" value="DUF975"/>
</dbReference>
<dbReference type="PANTHER" id="PTHR40076:SF1">
    <property type="entry name" value="MEMBRANE PROTEIN"/>
    <property type="match status" value="1"/>
</dbReference>
<keyword evidence="1" id="KW-0812">Transmembrane</keyword>
<keyword evidence="1" id="KW-0472">Membrane</keyword>
<protein>
    <submittedName>
        <fullName evidence="2">Uncharacterized protein</fullName>
    </submittedName>
</protein>
<keyword evidence="1" id="KW-1133">Transmembrane helix</keyword>
<evidence type="ECO:0000256" key="1">
    <source>
        <dbReference type="SAM" id="Phobius"/>
    </source>
</evidence>
<reference evidence="3" key="1">
    <citation type="submission" date="2016-10" db="EMBL/GenBank/DDBJ databases">
        <authorList>
            <person name="Varghese N."/>
            <person name="Submissions S."/>
        </authorList>
    </citation>
    <scope>NUCLEOTIDE SEQUENCE [LARGE SCALE GENOMIC DNA]</scope>
    <source>
        <strain evidence="3">DSM 23095</strain>
    </source>
</reference>
<dbReference type="RefSeq" id="WP_087940259.1">
    <property type="nucleotide sequence ID" value="NZ_FNAC01000023.1"/>
</dbReference>
<accession>A0A1G6TR72</accession>
<evidence type="ECO:0000313" key="3">
    <source>
        <dbReference type="Proteomes" id="UP000199060"/>
    </source>
</evidence>
<feature type="transmembrane region" description="Helical" evidence="1">
    <location>
        <begin position="128"/>
        <end position="147"/>
    </location>
</feature>
<feature type="transmembrane region" description="Helical" evidence="1">
    <location>
        <begin position="98"/>
        <end position="122"/>
    </location>
</feature>
<dbReference type="PANTHER" id="PTHR40076">
    <property type="entry name" value="MEMBRANE PROTEIN-RELATED"/>
    <property type="match status" value="1"/>
</dbReference>
<proteinExistence type="predicted"/>
<gene>
    <name evidence="2" type="ORF">SAMN04488104_102343</name>
</gene>
<dbReference type="STRING" id="686796.SAMN04488104_102343"/>
<feature type="transmembrane region" description="Helical" evidence="1">
    <location>
        <begin position="159"/>
        <end position="187"/>
    </location>
</feature>
<name>A0A1G6TR72_9BACT</name>
<feature type="transmembrane region" description="Helical" evidence="1">
    <location>
        <begin position="34"/>
        <end position="55"/>
    </location>
</feature>
<dbReference type="EMBL" id="FNAC01000023">
    <property type="protein sequence ID" value="SDD30805.1"/>
    <property type="molecule type" value="Genomic_DNA"/>
</dbReference>